<keyword evidence="5" id="KW-0547">Nucleotide-binding</keyword>
<evidence type="ECO:0000256" key="1">
    <source>
        <dbReference type="ARBA" id="ARBA00004202"/>
    </source>
</evidence>
<keyword evidence="6 9" id="KW-0067">ATP-binding</keyword>
<sequence length="549" mass="59691">MPDLIFDDVSITYRTSGRSGRDEVAAVRNVSLNLPAGQTLGIAGESGSGKSTLAMSVLRLLPRNARLSGRVLLGDQDVATLSFGQLRAVRWAQTSIVFQGAMHSLNPVRTVGWQLLEALELHASDRWKGEKARKERVRELLDIVDLPQQKSESYPHELSGGQKQRVMIAMALACDPEVIIADEPTTALDVIVQKQILDMISRLVAERGISMLMISHDLSVLATACDRIAIMRDGELVEVGESYAVCTTPKEAYTRQLADAFPTIGDPASRMAPVTRHGRDADDVPEITHGDEVLLEARGVNVTYRSGGRPVHAVRDVDLSVRKGEIVALVGQSGSGKSTLARALMGLQPADPGSQILFDGAPIPSKGRDLARFRSQVQLVLQDPWAALNPKHSVYESVAEGLRVQRFPGDERERVAQSLADAELTPPERYFGAIPQELSGGQRQRVVIAGALAVQPQLLIADEPVASLDASVRGEILGLLLELRRRLGLSALVITHDLGLAWNIAHTVAVMYHGQIVEHGPTEEVLLNPQHEYTRHLLSAAPRIEEKTA</sequence>
<feature type="domain" description="ABC transporter" evidence="8">
    <location>
        <begin position="4"/>
        <end position="258"/>
    </location>
</feature>
<dbReference type="AlphaFoldDB" id="A0A1H1N5V2"/>
<evidence type="ECO:0000256" key="7">
    <source>
        <dbReference type="ARBA" id="ARBA00023136"/>
    </source>
</evidence>
<dbReference type="eggNOG" id="COG4172">
    <property type="taxonomic scope" value="Bacteria"/>
</dbReference>
<reference evidence="9 10" key="1">
    <citation type="submission" date="2016-10" db="EMBL/GenBank/DDBJ databases">
        <authorList>
            <person name="de Groot N.N."/>
        </authorList>
    </citation>
    <scope>NUCLEOTIDE SEQUENCE [LARGE SCALE GENOMIC DNA]</scope>
    <source>
        <strain evidence="9 10">DSM 15019</strain>
    </source>
</reference>
<dbReference type="InterPro" id="IPR003439">
    <property type="entry name" value="ABC_transporter-like_ATP-bd"/>
</dbReference>
<dbReference type="GeneID" id="36298723"/>
<dbReference type="RefSeq" id="WP_060921167.1">
    <property type="nucleotide sequence ID" value="NZ_LT629770.1"/>
</dbReference>
<dbReference type="InterPro" id="IPR003593">
    <property type="entry name" value="AAA+_ATPase"/>
</dbReference>
<evidence type="ECO:0000256" key="5">
    <source>
        <dbReference type="ARBA" id="ARBA00022741"/>
    </source>
</evidence>
<evidence type="ECO:0000313" key="9">
    <source>
        <dbReference type="EMBL" id="SDR94382.1"/>
    </source>
</evidence>
<dbReference type="PROSITE" id="PS50893">
    <property type="entry name" value="ABC_TRANSPORTER_2"/>
    <property type="match status" value="2"/>
</dbReference>
<accession>A0A1H1N5V2</accession>
<dbReference type="InterPro" id="IPR050388">
    <property type="entry name" value="ABC_Ni/Peptide_Import"/>
</dbReference>
<dbReference type="Pfam" id="PF00005">
    <property type="entry name" value="ABC_tran"/>
    <property type="match status" value="2"/>
</dbReference>
<evidence type="ECO:0000256" key="3">
    <source>
        <dbReference type="ARBA" id="ARBA00022448"/>
    </source>
</evidence>
<proteinExistence type="inferred from homology"/>
<dbReference type="EMBL" id="LT629770">
    <property type="protein sequence ID" value="SDR94382.1"/>
    <property type="molecule type" value="Genomic_DNA"/>
</dbReference>
<evidence type="ECO:0000256" key="2">
    <source>
        <dbReference type="ARBA" id="ARBA00005417"/>
    </source>
</evidence>
<dbReference type="InterPro" id="IPR013563">
    <property type="entry name" value="Oligopep_ABC_C"/>
</dbReference>
<evidence type="ECO:0000313" key="10">
    <source>
        <dbReference type="Proteomes" id="UP000182126"/>
    </source>
</evidence>
<dbReference type="Gene3D" id="3.40.50.300">
    <property type="entry name" value="P-loop containing nucleotide triphosphate hydrolases"/>
    <property type="match status" value="2"/>
</dbReference>
<dbReference type="PROSITE" id="PS00211">
    <property type="entry name" value="ABC_TRANSPORTER_1"/>
    <property type="match status" value="3"/>
</dbReference>
<dbReference type="Proteomes" id="UP000182126">
    <property type="component" value="Chromosome I"/>
</dbReference>
<feature type="domain" description="ABC transporter" evidence="8">
    <location>
        <begin position="297"/>
        <end position="538"/>
    </location>
</feature>
<dbReference type="PANTHER" id="PTHR43297:SF2">
    <property type="entry name" value="DIPEPTIDE TRANSPORT ATP-BINDING PROTEIN DPPD"/>
    <property type="match status" value="1"/>
</dbReference>
<evidence type="ECO:0000256" key="6">
    <source>
        <dbReference type="ARBA" id="ARBA00022840"/>
    </source>
</evidence>
<dbReference type="PANTHER" id="PTHR43297">
    <property type="entry name" value="OLIGOPEPTIDE TRANSPORT ATP-BINDING PROTEIN APPD"/>
    <property type="match status" value="1"/>
</dbReference>
<name>A0A1H1N5V2_9MICO</name>
<dbReference type="InterPro" id="IPR017871">
    <property type="entry name" value="ABC_transporter-like_CS"/>
</dbReference>
<evidence type="ECO:0000259" key="8">
    <source>
        <dbReference type="PROSITE" id="PS50893"/>
    </source>
</evidence>
<dbReference type="SUPFAM" id="SSF52540">
    <property type="entry name" value="P-loop containing nucleoside triphosphate hydrolases"/>
    <property type="match status" value="2"/>
</dbReference>
<comment type="similarity">
    <text evidence="2">Belongs to the ABC transporter superfamily.</text>
</comment>
<dbReference type="SMART" id="SM00382">
    <property type="entry name" value="AAA"/>
    <property type="match status" value="2"/>
</dbReference>
<keyword evidence="7" id="KW-0472">Membrane</keyword>
<dbReference type="CDD" id="cd03257">
    <property type="entry name" value="ABC_NikE_OppD_transporters"/>
    <property type="match status" value="2"/>
</dbReference>
<comment type="subcellular location">
    <subcellularLocation>
        <location evidence="1">Cell membrane</location>
        <topology evidence="1">Peripheral membrane protein</topology>
    </subcellularLocation>
</comment>
<keyword evidence="4" id="KW-1003">Cell membrane</keyword>
<keyword evidence="3" id="KW-0813">Transport</keyword>
<dbReference type="Pfam" id="PF08352">
    <property type="entry name" value="oligo_HPY"/>
    <property type="match status" value="2"/>
</dbReference>
<dbReference type="GO" id="GO:0005886">
    <property type="term" value="C:plasma membrane"/>
    <property type="evidence" value="ECO:0007669"/>
    <property type="project" value="UniProtKB-SubCell"/>
</dbReference>
<dbReference type="InterPro" id="IPR027417">
    <property type="entry name" value="P-loop_NTPase"/>
</dbReference>
<dbReference type="GO" id="GO:0005524">
    <property type="term" value="F:ATP binding"/>
    <property type="evidence" value="ECO:0007669"/>
    <property type="project" value="UniProtKB-KW"/>
</dbReference>
<dbReference type="GO" id="GO:0016887">
    <property type="term" value="F:ATP hydrolysis activity"/>
    <property type="evidence" value="ECO:0007669"/>
    <property type="project" value="InterPro"/>
</dbReference>
<organism evidence="9 10">
    <name type="scientific">Microbacterium paraoxydans</name>
    <dbReference type="NCBI Taxonomy" id="199592"/>
    <lineage>
        <taxon>Bacteria</taxon>
        <taxon>Bacillati</taxon>
        <taxon>Actinomycetota</taxon>
        <taxon>Actinomycetes</taxon>
        <taxon>Micrococcales</taxon>
        <taxon>Microbacteriaceae</taxon>
        <taxon>Microbacterium</taxon>
    </lineage>
</organism>
<protein>
    <submittedName>
        <fullName evidence="9">Peptide/nickel transport system ATP-binding protein</fullName>
    </submittedName>
</protein>
<gene>
    <name evidence="9" type="ORF">SAMN04489809_0718</name>
</gene>
<dbReference type="GO" id="GO:0015833">
    <property type="term" value="P:peptide transport"/>
    <property type="evidence" value="ECO:0007669"/>
    <property type="project" value="InterPro"/>
</dbReference>
<evidence type="ECO:0000256" key="4">
    <source>
        <dbReference type="ARBA" id="ARBA00022475"/>
    </source>
</evidence>